<dbReference type="SMART" id="SM00100">
    <property type="entry name" value="cNMP"/>
    <property type="match status" value="2"/>
</dbReference>
<organism evidence="3 4">
    <name type="scientific">Effrenium voratum</name>
    <dbReference type="NCBI Taxonomy" id="2562239"/>
    <lineage>
        <taxon>Eukaryota</taxon>
        <taxon>Sar</taxon>
        <taxon>Alveolata</taxon>
        <taxon>Dinophyceae</taxon>
        <taxon>Suessiales</taxon>
        <taxon>Symbiodiniaceae</taxon>
        <taxon>Effrenium</taxon>
    </lineage>
</organism>
<gene>
    <name evidence="3" type="ORF">EVOR1521_LOCUS31810</name>
</gene>
<dbReference type="InterPro" id="IPR018490">
    <property type="entry name" value="cNMP-bd_dom_sf"/>
</dbReference>
<comment type="caution">
    <text evidence="3">The sequence shown here is derived from an EMBL/GenBank/DDBJ whole genome shotgun (WGS) entry which is preliminary data.</text>
</comment>
<sequence length="519" mass="56372">MRRPPPSITIDSPKGDSCTSTRRLSASRRLSTTIQIADIGTPVDIRSLQKARELLEQIRHELGGDSPAFSPSTRRAGEMAISFKEASALGAAQLFELQRLLGEGSRGAGSERLAEILANLHFFKRLTQEQTIALVSKAQLVEVEAGGIIYRDGDLLGHLYVVLCGSVAIDRAVEKAGYRRCFVSSYFDGRSFGDGWDRAGLPVRCTTAVAQEKSLLLRLESGHYREVMREGEAYTDQTAKLRSVPFLKDCSSHELEALLPMLESCSYHHGFIILEMGQKPNVCHILWDGRCQLLSGGLEVKELLPGAFFGLSSLITPCEAELQVAVSSMSADFYLLKRKSLAPLPDLVQEHILESAQSLLQAKQDPIQNDGKEVVRRDMIWRKRKQKSLAEVNRTSSGAAKRAQQMRVSASGGLWRPPGVRPTLQRPASAVCLRGATAGPSERPSTPGKRTPGKSRLSSLSAGGLTPSSRGLSRGGQSPCMLNRLPAFSPDGRPIAVFGRTAEGFVMLPFPAPLSALGV</sequence>
<feature type="compositionally biased region" description="Polar residues" evidence="1">
    <location>
        <begin position="456"/>
        <end position="471"/>
    </location>
</feature>
<dbReference type="CDD" id="cd00038">
    <property type="entry name" value="CAP_ED"/>
    <property type="match status" value="1"/>
</dbReference>
<dbReference type="GO" id="GO:0030552">
    <property type="term" value="F:cAMP binding"/>
    <property type="evidence" value="ECO:0007669"/>
    <property type="project" value="TreeGrafter"/>
</dbReference>
<feature type="region of interest" description="Disordered" evidence="1">
    <location>
        <begin position="386"/>
        <end position="478"/>
    </location>
</feature>
<evidence type="ECO:0000259" key="2">
    <source>
        <dbReference type="PROSITE" id="PS50042"/>
    </source>
</evidence>
<protein>
    <recommendedName>
        <fullName evidence="2">Cyclic nucleotide-binding domain-containing protein</fullName>
    </recommendedName>
</protein>
<dbReference type="AlphaFoldDB" id="A0AA36NN96"/>
<dbReference type="PROSITE" id="PS50042">
    <property type="entry name" value="CNMP_BINDING_3"/>
    <property type="match status" value="2"/>
</dbReference>
<dbReference type="EMBL" id="CAUJNA010003860">
    <property type="protein sequence ID" value="CAJ1411173.1"/>
    <property type="molecule type" value="Genomic_DNA"/>
</dbReference>
<reference evidence="3" key="1">
    <citation type="submission" date="2023-08" db="EMBL/GenBank/DDBJ databases">
        <authorList>
            <person name="Chen Y."/>
            <person name="Shah S."/>
            <person name="Dougan E. K."/>
            <person name="Thang M."/>
            <person name="Chan C."/>
        </authorList>
    </citation>
    <scope>NUCLEOTIDE SEQUENCE</scope>
</reference>
<keyword evidence="4" id="KW-1185">Reference proteome</keyword>
<evidence type="ECO:0000256" key="1">
    <source>
        <dbReference type="SAM" id="MobiDB-lite"/>
    </source>
</evidence>
<dbReference type="Gene3D" id="2.60.120.10">
    <property type="entry name" value="Jelly Rolls"/>
    <property type="match status" value="2"/>
</dbReference>
<accession>A0AA36NN96</accession>
<dbReference type="GO" id="GO:0034236">
    <property type="term" value="F:protein kinase A catalytic subunit binding"/>
    <property type="evidence" value="ECO:0007669"/>
    <property type="project" value="TreeGrafter"/>
</dbReference>
<dbReference type="InterPro" id="IPR014710">
    <property type="entry name" value="RmlC-like_jellyroll"/>
</dbReference>
<dbReference type="GO" id="GO:0005952">
    <property type="term" value="C:cAMP-dependent protein kinase complex"/>
    <property type="evidence" value="ECO:0007669"/>
    <property type="project" value="InterPro"/>
</dbReference>
<dbReference type="Proteomes" id="UP001178507">
    <property type="component" value="Unassembled WGS sequence"/>
</dbReference>
<evidence type="ECO:0000313" key="3">
    <source>
        <dbReference type="EMBL" id="CAJ1411173.1"/>
    </source>
</evidence>
<feature type="domain" description="Cyclic nucleotide-binding" evidence="2">
    <location>
        <begin position="246"/>
        <end position="341"/>
    </location>
</feature>
<dbReference type="InterPro" id="IPR050503">
    <property type="entry name" value="cAMP-dep_PK_reg_su-like"/>
</dbReference>
<dbReference type="InterPro" id="IPR000595">
    <property type="entry name" value="cNMP-bd_dom"/>
</dbReference>
<dbReference type="SUPFAM" id="SSF51206">
    <property type="entry name" value="cAMP-binding domain-like"/>
    <property type="match status" value="2"/>
</dbReference>
<dbReference type="GO" id="GO:0004862">
    <property type="term" value="F:cAMP-dependent protein kinase inhibitor activity"/>
    <property type="evidence" value="ECO:0007669"/>
    <property type="project" value="TreeGrafter"/>
</dbReference>
<feature type="domain" description="Cyclic nucleotide-binding" evidence="2">
    <location>
        <begin position="122"/>
        <end position="228"/>
    </location>
</feature>
<feature type="region of interest" description="Disordered" evidence="1">
    <location>
        <begin position="1"/>
        <end position="24"/>
    </location>
</feature>
<dbReference type="GO" id="GO:0005829">
    <property type="term" value="C:cytosol"/>
    <property type="evidence" value="ECO:0007669"/>
    <property type="project" value="TreeGrafter"/>
</dbReference>
<dbReference type="PANTHER" id="PTHR11635:SF152">
    <property type="entry name" value="CAMP-DEPENDENT PROTEIN KINASE TYPE I REGULATORY SUBUNIT-RELATED"/>
    <property type="match status" value="1"/>
</dbReference>
<proteinExistence type="predicted"/>
<evidence type="ECO:0000313" key="4">
    <source>
        <dbReference type="Proteomes" id="UP001178507"/>
    </source>
</evidence>
<name>A0AA36NN96_9DINO</name>
<dbReference type="PANTHER" id="PTHR11635">
    <property type="entry name" value="CAMP-DEPENDENT PROTEIN KINASE REGULATORY CHAIN"/>
    <property type="match status" value="1"/>
</dbReference>